<feature type="region of interest" description="Disordered" evidence="1">
    <location>
        <begin position="28"/>
        <end position="48"/>
    </location>
</feature>
<keyword evidence="2" id="KW-0812">Transmembrane</keyword>
<proteinExistence type="predicted"/>
<dbReference type="InterPro" id="IPR013103">
    <property type="entry name" value="RVT_2"/>
</dbReference>
<name>A0A151SWT4_CAJCA</name>
<dbReference type="AlphaFoldDB" id="A0A151SWT4"/>
<sequence length="589" mass="67215">MQSRQANMAQLQNQFGKNQEFRFYSKNPQNFRGGSNHRGRGKGFGRNNGRGYHKVQCQVCQKPGHTTLQYYHRFNPNFQNDNPIFQQQSHYSESQNKVMNAKANLDDHPNMSALMVVPETLYDPSWYLDTGATNHVTPDASNLMGKTSYNGEAKLKMANGDSSSIQYIGNSYFYPSKSVKPLFLNQLLHVPSISKNLISVSQFARHNMVFFEFHPNTCNIKCQETRDVLMKGYFRNGLYAFDDLNILNTKFMPTCNSLISGLNSSNKEDLYRLWHGRLGHANVRSVTHAMSKCNLVVPNNKTFSVCKACCNSPNFTRPRAQLRSTPAFSKILDRNKAYGIGPSSFLLAFQIHYFGSFMQSEHIYIYIYIHIILAFLISLITLIMRLQGLRLSLECKRTQSDEFRSFKFVSEILIHYEHICTSYINDSSSNDLTTNEQNLPHIEPSQPPTPTITNNHPMITRSKHGIFKLKTYEVIAPTQKLHDPFKEPKTIKEALVIPNWKQAMDQEYNALIHNKTWVLTHLLVGANLVGCKWIFKVKTNADGTINRHKAQLVAKGFNQQSGLVFTETFSPVVKLVTIRTVLTIALSLN</sequence>
<organism evidence="6 7">
    <name type="scientific">Cajanus cajan</name>
    <name type="common">Pigeon pea</name>
    <name type="synonym">Cajanus indicus</name>
    <dbReference type="NCBI Taxonomy" id="3821"/>
    <lineage>
        <taxon>Eukaryota</taxon>
        <taxon>Viridiplantae</taxon>
        <taxon>Streptophyta</taxon>
        <taxon>Embryophyta</taxon>
        <taxon>Tracheophyta</taxon>
        <taxon>Spermatophyta</taxon>
        <taxon>Magnoliopsida</taxon>
        <taxon>eudicotyledons</taxon>
        <taxon>Gunneridae</taxon>
        <taxon>Pentapetalae</taxon>
        <taxon>rosids</taxon>
        <taxon>fabids</taxon>
        <taxon>Fabales</taxon>
        <taxon>Fabaceae</taxon>
        <taxon>Papilionoideae</taxon>
        <taxon>50 kb inversion clade</taxon>
        <taxon>NPAAA clade</taxon>
        <taxon>indigoferoid/millettioid clade</taxon>
        <taxon>Phaseoleae</taxon>
        <taxon>Cajanus</taxon>
    </lineage>
</organism>
<evidence type="ECO:0008006" key="8">
    <source>
        <dbReference type="Google" id="ProtNLM"/>
    </source>
</evidence>
<dbReference type="Proteomes" id="UP000075243">
    <property type="component" value="Chromosome 10"/>
</dbReference>
<dbReference type="Gramene" id="C.cajan_14252.t">
    <property type="protein sequence ID" value="C.cajan_14252.t"/>
    <property type="gene ID" value="C.cajan_14252"/>
</dbReference>
<protein>
    <recommendedName>
        <fullName evidence="8">Retrovirus-related Pol polyprotein from transposon TNT 1-94</fullName>
    </recommendedName>
</protein>
<dbReference type="InterPro" id="IPR054722">
    <property type="entry name" value="PolX-like_BBD"/>
</dbReference>
<evidence type="ECO:0000256" key="1">
    <source>
        <dbReference type="SAM" id="MobiDB-lite"/>
    </source>
</evidence>
<reference evidence="6 7" key="1">
    <citation type="journal article" date="2012" name="Nat. Biotechnol.">
        <title>Draft genome sequence of pigeonpea (Cajanus cajan), an orphan legume crop of resource-poor farmers.</title>
        <authorList>
            <person name="Varshney R.K."/>
            <person name="Chen W."/>
            <person name="Li Y."/>
            <person name="Bharti A.K."/>
            <person name="Saxena R.K."/>
            <person name="Schlueter J.A."/>
            <person name="Donoghue M.T."/>
            <person name="Azam S."/>
            <person name="Fan G."/>
            <person name="Whaley A.M."/>
            <person name="Farmer A.D."/>
            <person name="Sheridan J."/>
            <person name="Iwata A."/>
            <person name="Tuteja R."/>
            <person name="Penmetsa R.V."/>
            <person name="Wu W."/>
            <person name="Upadhyaya H.D."/>
            <person name="Yang S.P."/>
            <person name="Shah T."/>
            <person name="Saxena K.B."/>
            <person name="Michael T."/>
            <person name="McCombie W.R."/>
            <person name="Yang B."/>
            <person name="Zhang G."/>
            <person name="Yang H."/>
            <person name="Wang J."/>
            <person name="Spillane C."/>
            <person name="Cook D.R."/>
            <person name="May G.D."/>
            <person name="Xu X."/>
            <person name="Jackson S.A."/>
        </authorList>
    </citation>
    <scope>NUCLEOTIDE SEQUENCE [LARGE SCALE GENOMIC DNA]</scope>
    <source>
        <strain evidence="7">cv. Asha</strain>
    </source>
</reference>
<dbReference type="InterPro" id="IPR025724">
    <property type="entry name" value="GAG-pre-integrase_dom"/>
</dbReference>
<feature type="domain" description="GAG-pre-integrase" evidence="4">
    <location>
        <begin position="255"/>
        <end position="309"/>
    </location>
</feature>
<gene>
    <name evidence="6" type="ORF">KK1_014680</name>
</gene>
<feature type="domain" description="Retrovirus-related Pol polyprotein from transposon TNT 1-94-like beta-barrel" evidence="5">
    <location>
        <begin position="126"/>
        <end position="206"/>
    </location>
</feature>
<evidence type="ECO:0000313" key="6">
    <source>
        <dbReference type="EMBL" id="KYP59248.1"/>
    </source>
</evidence>
<feature type="domain" description="Reverse transcriptase Ty1/copia-type" evidence="3">
    <location>
        <begin position="514"/>
        <end position="586"/>
    </location>
</feature>
<dbReference type="EMBL" id="CM003612">
    <property type="protein sequence ID" value="KYP59248.1"/>
    <property type="molecule type" value="Genomic_DNA"/>
</dbReference>
<feature type="transmembrane region" description="Helical" evidence="2">
    <location>
        <begin position="363"/>
        <end position="384"/>
    </location>
</feature>
<evidence type="ECO:0000259" key="5">
    <source>
        <dbReference type="Pfam" id="PF22936"/>
    </source>
</evidence>
<keyword evidence="7" id="KW-1185">Reference proteome</keyword>
<evidence type="ECO:0000256" key="2">
    <source>
        <dbReference type="SAM" id="Phobius"/>
    </source>
</evidence>
<evidence type="ECO:0000259" key="4">
    <source>
        <dbReference type="Pfam" id="PF13976"/>
    </source>
</evidence>
<accession>A0A151SWT4</accession>
<dbReference type="Pfam" id="PF07727">
    <property type="entry name" value="RVT_2"/>
    <property type="match status" value="1"/>
</dbReference>
<dbReference type="Pfam" id="PF22936">
    <property type="entry name" value="Pol_BBD"/>
    <property type="match status" value="1"/>
</dbReference>
<dbReference type="Pfam" id="PF13976">
    <property type="entry name" value="gag_pre-integrs"/>
    <property type="match status" value="1"/>
</dbReference>
<keyword evidence="2" id="KW-1133">Transmembrane helix</keyword>
<evidence type="ECO:0000313" key="7">
    <source>
        <dbReference type="Proteomes" id="UP000075243"/>
    </source>
</evidence>
<keyword evidence="2" id="KW-0472">Membrane</keyword>
<dbReference type="OMA" id="VTHAMSK"/>
<evidence type="ECO:0000259" key="3">
    <source>
        <dbReference type="Pfam" id="PF07727"/>
    </source>
</evidence>